<proteinExistence type="predicted"/>
<keyword evidence="2" id="KW-1185">Reference proteome</keyword>
<dbReference type="KEGG" id="pmak:PMPD1_0091"/>
<gene>
    <name evidence="1" type="ORF">PMPD1_0091</name>
</gene>
<dbReference type="Proteomes" id="UP000505325">
    <property type="component" value="Chromosome"/>
</dbReference>
<accession>A0A6M8U2Y2</accession>
<dbReference type="EMBL" id="CP054212">
    <property type="protein sequence ID" value="QKJ85078.1"/>
    <property type="molecule type" value="Genomic_DNA"/>
</dbReference>
<sequence>MRDGQMSCSVPRAVGVMIMPGKASFIDLVAHCRVDKATPGALLYQDQHYINISTQQRNLLRQLLTKATRNNIGK</sequence>
<organism evidence="1 2">
    <name type="scientific">Paramixta manurensis</name>
    <dbReference type="NCBI Taxonomy" id="2740817"/>
    <lineage>
        <taxon>Bacteria</taxon>
        <taxon>Pseudomonadati</taxon>
        <taxon>Pseudomonadota</taxon>
        <taxon>Gammaproteobacteria</taxon>
        <taxon>Enterobacterales</taxon>
        <taxon>Erwiniaceae</taxon>
        <taxon>Paramixta</taxon>
    </lineage>
</organism>
<dbReference type="AlphaFoldDB" id="A0A6M8U2Y2"/>
<name>A0A6M8U2Y2_9GAMM</name>
<protein>
    <submittedName>
        <fullName evidence="1">Uncharacterized protein</fullName>
    </submittedName>
</protein>
<evidence type="ECO:0000313" key="1">
    <source>
        <dbReference type="EMBL" id="QKJ85078.1"/>
    </source>
</evidence>
<reference evidence="1 2" key="1">
    <citation type="submission" date="2020-06" db="EMBL/GenBank/DDBJ databases">
        <title>Genome sequence of Paramixta manurensis strain PD-1.</title>
        <authorList>
            <person name="Lee C.W."/>
            <person name="Kim J."/>
        </authorList>
    </citation>
    <scope>NUCLEOTIDE SEQUENCE [LARGE SCALE GENOMIC DNA]</scope>
    <source>
        <strain evidence="1 2">PD-1</strain>
    </source>
</reference>
<evidence type="ECO:0000313" key="2">
    <source>
        <dbReference type="Proteomes" id="UP000505325"/>
    </source>
</evidence>